<dbReference type="InterPro" id="IPR052464">
    <property type="entry name" value="Synovial_Prolif_Regulator"/>
</dbReference>
<evidence type="ECO:0000256" key="1">
    <source>
        <dbReference type="ARBA" id="ARBA00004123"/>
    </source>
</evidence>
<dbReference type="AlphaFoldDB" id="A0A6P3X8X9"/>
<keyword evidence="2" id="KW-0539">Nucleus</keyword>
<dbReference type="OrthoDB" id="2156856at2759"/>
<evidence type="ECO:0000313" key="5">
    <source>
        <dbReference type="RefSeq" id="XP_014474876.1"/>
    </source>
</evidence>
<dbReference type="GO" id="GO:0005654">
    <property type="term" value="C:nucleoplasm"/>
    <property type="evidence" value="ECO:0007669"/>
    <property type="project" value="TreeGrafter"/>
</dbReference>
<dbReference type="RefSeq" id="XP_014474876.1">
    <property type="nucleotide sequence ID" value="XM_014619390.1"/>
</dbReference>
<dbReference type="RefSeq" id="XP_014474877.1">
    <property type="nucleotide sequence ID" value="XM_014619391.1"/>
</dbReference>
<organism evidence="4 5">
    <name type="scientific">Dinoponera quadriceps</name>
    <name type="common">South American ant</name>
    <dbReference type="NCBI Taxonomy" id="609295"/>
    <lineage>
        <taxon>Eukaryota</taxon>
        <taxon>Metazoa</taxon>
        <taxon>Ecdysozoa</taxon>
        <taxon>Arthropoda</taxon>
        <taxon>Hexapoda</taxon>
        <taxon>Insecta</taxon>
        <taxon>Pterygota</taxon>
        <taxon>Neoptera</taxon>
        <taxon>Endopterygota</taxon>
        <taxon>Hymenoptera</taxon>
        <taxon>Apocrita</taxon>
        <taxon>Aculeata</taxon>
        <taxon>Formicoidea</taxon>
        <taxon>Formicidae</taxon>
        <taxon>Ponerinae</taxon>
        <taxon>Ponerini</taxon>
        <taxon>Dinoponera</taxon>
    </lineage>
</organism>
<dbReference type="Proteomes" id="UP000515204">
    <property type="component" value="Unplaced"/>
</dbReference>
<dbReference type="SUPFAM" id="SSF48371">
    <property type="entry name" value="ARM repeat"/>
    <property type="match status" value="1"/>
</dbReference>
<dbReference type="InterPro" id="IPR016024">
    <property type="entry name" value="ARM-type_fold"/>
</dbReference>
<reference evidence="5 6" key="1">
    <citation type="submission" date="2025-04" db="UniProtKB">
        <authorList>
            <consortium name="RefSeq"/>
        </authorList>
    </citation>
    <scope>IDENTIFICATION</scope>
</reference>
<evidence type="ECO:0000313" key="4">
    <source>
        <dbReference type="Proteomes" id="UP000515204"/>
    </source>
</evidence>
<evidence type="ECO:0000256" key="3">
    <source>
        <dbReference type="ARBA" id="ARBA00038401"/>
    </source>
</evidence>
<name>A0A6P3X8X9_DINQU</name>
<comment type="similarity">
    <text evidence="3">Belongs to the SAAL1 family.</text>
</comment>
<protein>
    <submittedName>
        <fullName evidence="5 6">Uncharacterized protein LOC106744532 isoform X1</fullName>
    </submittedName>
</protein>
<accession>A0A6P3X8X9</accession>
<proteinExistence type="inferred from homology"/>
<dbReference type="PANTHER" id="PTHR23424">
    <property type="entry name" value="SERUM AMYLOID A"/>
    <property type="match status" value="1"/>
</dbReference>
<keyword evidence="4" id="KW-1185">Reference proteome</keyword>
<dbReference type="GeneID" id="106744532"/>
<dbReference type="PANTHER" id="PTHR23424:SF23">
    <property type="entry name" value="PROTEIN SAAL1"/>
    <property type="match status" value="1"/>
</dbReference>
<sequence length="428" mass="49937">MIDAEGLTQEELSTLKSDLVGESAYSARWILGVLKSLTHVPDNGFTDELEDRYILLLEISIEPDVRCFLIDQNFINLAEIFLEYDESPKIIEITIGILVCLCYDKRAFVQLAEKTNTVERIFGFLKCYDSLILIQIFKLVQLIVWQIKNTSNTLWAYHIKKCECLGERIIFILKYSSCGNLLVETISLLHYMSFDSGHWLIEVFKRSSDGLVYGLLECFLEIIKTPEDSYSSDDVKFIVKWLEVFDTIENIPSINLTFAEESKWLDVMIRLLRPYKKCTQFTEEDTDVFQRTVNIIKIWHSSNIKVPKKVMQYLAYVTCNIDNAKKQRNEQPLSDLQYLKTLVDQLRDFRQKRPRASTSQSSSEDIRLNGKLHVVLMGSKRDCKVCSQRTNSGKRQQTVYYCDTCPDKPRMHLGDCFIKYHTKQKYRM</sequence>
<dbReference type="KEGG" id="dqu:106744532"/>
<comment type="subcellular location">
    <subcellularLocation>
        <location evidence="1">Nucleus</location>
    </subcellularLocation>
</comment>
<evidence type="ECO:0000313" key="6">
    <source>
        <dbReference type="RefSeq" id="XP_014474877.1"/>
    </source>
</evidence>
<gene>
    <name evidence="5 6" type="primary">LOC106744532</name>
</gene>
<evidence type="ECO:0000256" key="2">
    <source>
        <dbReference type="ARBA" id="ARBA00023242"/>
    </source>
</evidence>